<feature type="domain" description="DUF7053" evidence="2">
    <location>
        <begin position="2"/>
        <end position="171"/>
    </location>
</feature>
<accession>A0AAN7A429</accession>
<comment type="caution">
    <text evidence="3">The sequence shown here is derived from an EMBL/GenBank/DDBJ whole genome shotgun (WGS) entry which is preliminary data.</text>
</comment>
<feature type="region of interest" description="Disordered" evidence="1">
    <location>
        <begin position="397"/>
        <end position="445"/>
    </location>
</feature>
<evidence type="ECO:0000313" key="3">
    <source>
        <dbReference type="EMBL" id="KAK4171637.1"/>
    </source>
</evidence>
<gene>
    <name evidence="3" type="ORF">QBC36DRAFT_390996</name>
</gene>
<dbReference type="Proteomes" id="UP001302321">
    <property type="component" value="Unassembled WGS sequence"/>
</dbReference>
<reference evidence="3" key="2">
    <citation type="submission" date="2023-05" db="EMBL/GenBank/DDBJ databases">
        <authorList>
            <consortium name="Lawrence Berkeley National Laboratory"/>
            <person name="Steindorff A."/>
            <person name="Hensen N."/>
            <person name="Bonometti L."/>
            <person name="Westerberg I."/>
            <person name="Brannstrom I.O."/>
            <person name="Guillou S."/>
            <person name="Cros-Aarteil S."/>
            <person name="Calhoun S."/>
            <person name="Haridas S."/>
            <person name="Kuo A."/>
            <person name="Mondo S."/>
            <person name="Pangilinan J."/>
            <person name="Riley R."/>
            <person name="Labutti K."/>
            <person name="Andreopoulos B."/>
            <person name="Lipzen A."/>
            <person name="Chen C."/>
            <person name="Yanf M."/>
            <person name="Daum C."/>
            <person name="Ng V."/>
            <person name="Clum A."/>
            <person name="Ohm R."/>
            <person name="Martin F."/>
            <person name="Silar P."/>
            <person name="Natvig D."/>
            <person name="Lalanne C."/>
            <person name="Gautier V."/>
            <person name="Ament-Velasquez S.L."/>
            <person name="Kruys A."/>
            <person name="Hutchinson M.I."/>
            <person name="Powell A.J."/>
            <person name="Barry K."/>
            <person name="Miller A.N."/>
            <person name="Grigoriev I.V."/>
            <person name="Debuchy R."/>
            <person name="Gladieux P."/>
            <person name="Thoren M.H."/>
            <person name="Johannesson H."/>
        </authorList>
    </citation>
    <scope>NUCLEOTIDE SEQUENCE</scope>
    <source>
        <strain evidence="3">CBS 892.96</strain>
    </source>
</reference>
<feature type="region of interest" description="Disordered" evidence="1">
    <location>
        <begin position="200"/>
        <end position="323"/>
    </location>
</feature>
<evidence type="ECO:0000256" key="1">
    <source>
        <dbReference type="SAM" id="MobiDB-lite"/>
    </source>
</evidence>
<dbReference type="AlphaFoldDB" id="A0AAN7A429"/>
<dbReference type="EMBL" id="MU866529">
    <property type="protein sequence ID" value="KAK4171637.1"/>
    <property type="molecule type" value="Genomic_DNA"/>
</dbReference>
<evidence type="ECO:0000313" key="4">
    <source>
        <dbReference type="Proteomes" id="UP001302321"/>
    </source>
</evidence>
<proteinExistence type="predicted"/>
<feature type="compositionally biased region" description="Low complexity" evidence="1">
    <location>
        <begin position="205"/>
        <end position="227"/>
    </location>
</feature>
<organism evidence="3 4">
    <name type="scientific">Triangularia setosa</name>
    <dbReference type="NCBI Taxonomy" id="2587417"/>
    <lineage>
        <taxon>Eukaryota</taxon>
        <taxon>Fungi</taxon>
        <taxon>Dikarya</taxon>
        <taxon>Ascomycota</taxon>
        <taxon>Pezizomycotina</taxon>
        <taxon>Sordariomycetes</taxon>
        <taxon>Sordariomycetidae</taxon>
        <taxon>Sordariales</taxon>
        <taxon>Podosporaceae</taxon>
        <taxon>Triangularia</taxon>
    </lineage>
</organism>
<keyword evidence="4" id="KW-1185">Reference proteome</keyword>
<sequence length="445" mass="48851">MSKRTVFTTVTPLPPNITREVVVDFLHDHEEMIDLNPLVKERHPIPPPPHASLDELDCQWFSLTDKISYLPGGLMTGDVTYTCAFHNLPDGVQTHCYAPAGLTIRDKWSVGGSLPGEVPQAGELGLNLPPIGLYIREDVNMKCNVFMASFVKKTLKRSHAALVDRLKIKAEIASNKPGSQIRVPSNADQIALNTIRTPSFSQHMSTSAPNSRPSSASSVNSAQSSPSRYSAQASPLWSPTPSNLTSPPQSVKSPPTTYNNTFQPTVKTYNPPPQPTVQIQFSGPTPTAPYPETPFFQRPPQQTWPPQSQPLQNKHFHPSKDPQPMDRTFIPDPLRVFQHNTPDVSKKEIPQDALWQALGGKHQRSCSTGSIGSVNAASVHNNNAALTSQLQIRSRAGSIVSQRSQGGDREYPEMNPYEELLPSQRVEKESQSSASLRGPFVPGIL</sequence>
<dbReference type="PANTHER" id="PTHR38117">
    <property type="entry name" value="NACHT AND WD40 DOMAIN PROTEIN"/>
    <property type="match status" value="1"/>
</dbReference>
<protein>
    <recommendedName>
        <fullName evidence="2">DUF7053 domain-containing protein</fullName>
    </recommendedName>
</protein>
<dbReference type="Pfam" id="PF23155">
    <property type="entry name" value="DUF7053"/>
    <property type="match status" value="1"/>
</dbReference>
<feature type="compositionally biased region" description="Polar residues" evidence="1">
    <location>
        <begin position="228"/>
        <end position="268"/>
    </location>
</feature>
<feature type="compositionally biased region" description="Low complexity" evidence="1">
    <location>
        <begin position="293"/>
        <end position="312"/>
    </location>
</feature>
<feature type="compositionally biased region" description="Polar residues" evidence="1">
    <location>
        <begin position="276"/>
        <end position="285"/>
    </location>
</feature>
<name>A0AAN7A429_9PEZI</name>
<dbReference type="InterPro" id="IPR055481">
    <property type="entry name" value="DUF7053"/>
</dbReference>
<evidence type="ECO:0000259" key="2">
    <source>
        <dbReference type="Pfam" id="PF23155"/>
    </source>
</evidence>
<dbReference type="PANTHER" id="PTHR38117:SF2">
    <property type="entry name" value="NACHT AND WD40 DOMAIN PROTEIN"/>
    <property type="match status" value="1"/>
</dbReference>
<reference evidence="3" key="1">
    <citation type="journal article" date="2023" name="Mol. Phylogenet. Evol.">
        <title>Genome-scale phylogeny and comparative genomics of the fungal order Sordariales.</title>
        <authorList>
            <person name="Hensen N."/>
            <person name="Bonometti L."/>
            <person name="Westerberg I."/>
            <person name="Brannstrom I.O."/>
            <person name="Guillou S."/>
            <person name="Cros-Aarteil S."/>
            <person name="Calhoun S."/>
            <person name="Haridas S."/>
            <person name="Kuo A."/>
            <person name="Mondo S."/>
            <person name="Pangilinan J."/>
            <person name="Riley R."/>
            <person name="LaButti K."/>
            <person name="Andreopoulos B."/>
            <person name="Lipzen A."/>
            <person name="Chen C."/>
            <person name="Yan M."/>
            <person name="Daum C."/>
            <person name="Ng V."/>
            <person name="Clum A."/>
            <person name="Steindorff A."/>
            <person name="Ohm R.A."/>
            <person name="Martin F."/>
            <person name="Silar P."/>
            <person name="Natvig D.O."/>
            <person name="Lalanne C."/>
            <person name="Gautier V."/>
            <person name="Ament-Velasquez S.L."/>
            <person name="Kruys A."/>
            <person name="Hutchinson M.I."/>
            <person name="Powell A.J."/>
            <person name="Barry K."/>
            <person name="Miller A.N."/>
            <person name="Grigoriev I.V."/>
            <person name="Debuchy R."/>
            <person name="Gladieux P."/>
            <person name="Hiltunen Thoren M."/>
            <person name="Johannesson H."/>
        </authorList>
    </citation>
    <scope>NUCLEOTIDE SEQUENCE</scope>
    <source>
        <strain evidence="3">CBS 892.96</strain>
    </source>
</reference>